<keyword evidence="1" id="KW-0378">Hydrolase</keyword>
<dbReference type="Pfam" id="PF07859">
    <property type="entry name" value="Abhydrolase_3"/>
    <property type="match status" value="1"/>
</dbReference>
<dbReference type="HOGENOM" id="CLU_012494_6_3_1"/>
<dbReference type="EMBL" id="AMGV01000008">
    <property type="protein sequence ID" value="KEF55122.1"/>
    <property type="molecule type" value="Genomic_DNA"/>
</dbReference>
<dbReference type="AlphaFoldDB" id="A0A072P5X4"/>
<name>A0A072P5X4_9EURO</name>
<dbReference type="PANTHER" id="PTHR48081">
    <property type="entry name" value="AB HYDROLASE SUPERFAMILY PROTEIN C4A8.06C"/>
    <property type="match status" value="1"/>
</dbReference>
<proteinExistence type="predicted"/>
<dbReference type="GO" id="GO:0016787">
    <property type="term" value="F:hydrolase activity"/>
    <property type="evidence" value="ECO:0007669"/>
    <property type="project" value="UniProtKB-KW"/>
</dbReference>
<reference evidence="3 4" key="1">
    <citation type="submission" date="2013-03" db="EMBL/GenBank/DDBJ databases">
        <title>The Genome Sequence of Exophiala aquamarina CBS 119918.</title>
        <authorList>
            <consortium name="The Broad Institute Genomics Platform"/>
            <person name="Cuomo C."/>
            <person name="de Hoog S."/>
            <person name="Gorbushina A."/>
            <person name="Walker B."/>
            <person name="Young S.K."/>
            <person name="Zeng Q."/>
            <person name="Gargeya S."/>
            <person name="Fitzgerald M."/>
            <person name="Haas B."/>
            <person name="Abouelleil A."/>
            <person name="Allen A.W."/>
            <person name="Alvarado L."/>
            <person name="Arachchi H.M."/>
            <person name="Berlin A.M."/>
            <person name="Chapman S.B."/>
            <person name="Gainer-Dewar J."/>
            <person name="Goldberg J."/>
            <person name="Griggs A."/>
            <person name="Gujja S."/>
            <person name="Hansen M."/>
            <person name="Howarth C."/>
            <person name="Imamovic A."/>
            <person name="Ireland A."/>
            <person name="Larimer J."/>
            <person name="McCowan C."/>
            <person name="Murphy C."/>
            <person name="Pearson M."/>
            <person name="Poon T.W."/>
            <person name="Priest M."/>
            <person name="Roberts A."/>
            <person name="Saif S."/>
            <person name="Shea T."/>
            <person name="Sisk P."/>
            <person name="Sykes S."/>
            <person name="Wortman J."/>
            <person name="Nusbaum C."/>
            <person name="Birren B."/>
        </authorList>
    </citation>
    <scope>NUCLEOTIDE SEQUENCE [LARGE SCALE GENOMIC DNA]</scope>
    <source>
        <strain evidence="3 4">CBS 119918</strain>
    </source>
</reference>
<protein>
    <recommendedName>
        <fullName evidence="2">Alpha/beta hydrolase fold-3 domain-containing protein</fullName>
    </recommendedName>
</protein>
<dbReference type="GeneID" id="25283686"/>
<dbReference type="VEuPathDB" id="FungiDB:A1O9_08775"/>
<dbReference type="SUPFAM" id="SSF53474">
    <property type="entry name" value="alpha/beta-Hydrolases"/>
    <property type="match status" value="1"/>
</dbReference>
<sequence>MDAEPVQRSRERFVGIFASLAPFLPPPTNAVRSEDIHITPTQRVRIFTPSAETDLLPVGLYIHSGGWFTGSIEGEDLLCRIISEKSKMILFSPEYRLAPEYPYPAGLEDVCAVYEFMNATATKYGGDPRRKFIMGGSAGGNLAACVALKYSSNQELKPAGLVAACMASCDPRVLPAEYMSRYTPELYSDAPMIGNAMMRQARKWYNAPQPQDPLYSPLLHPDIRLLPKTYITACTKDPTHQETVFFYEECKRQGVDVELVEWVGWPHFFWMLLMLPKSVEFMDVWCGKLRAMIADL</sequence>
<feature type="domain" description="Alpha/beta hydrolase fold-3" evidence="2">
    <location>
        <begin position="60"/>
        <end position="270"/>
    </location>
</feature>
<dbReference type="InterPro" id="IPR029058">
    <property type="entry name" value="AB_hydrolase_fold"/>
</dbReference>
<dbReference type="InterPro" id="IPR050300">
    <property type="entry name" value="GDXG_lipolytic_enzyme"/>
</dbReference>
<dbReference type="RefSeq" id="XP_013257712.1">
    <property type="nucleotide sequence ID" value="XM_013402258.1"/>
</dbReference>
<dbReference type="STRING" id="1182545.A0A072P5X4"/>
<accession>A0A072P5X4</accession>
<organism evidence="3 4">
    <name type="scientific">Exophiala aquamarina CBS 119918</name>
    <dbReference type="NCBI Taxonomy" id="1182545"/>
    <lineage>
        <taxon>Eukaryota</taxon>
        <taxon>Fungi</taxon>
        <taxon>Dikarya</taxon>
        <taxon>Ascomycota</taxon>
        <taxon>Pezizomycotina</taxon>
        <taxon>Eurotiomycetes</taxon>
        <taxon>Chaetothyriomycetidae</taxon>
        <taxon>Chaetothyriales</taxon>
        <taxon>Herpotrichiellaceae</taxon>
        <taxon>Exophiala</taxon>
    </lineage>
</organism>
<dbReference type="Gene3D" id="3.40.50.1820">
    <property type="entry name" value="alpha/beta hydrolase"/>
    <property type="match status" value="1"/>
</dbReference>
<keyword evidence="4" id="KW-1185">Reference proteome</keyword>
<dbReference type="OrthoDB" id="408631at2759"/>
<evidence type="ECO:0000313" key="4">
    <source>
        <dbReference type="Proteomes" id="UP000027920"/>
    </source>
</evidence>
<evidence type="ECO:0000256" key="1">
    <source>
        <dbReference type="ARBA" id="ARBA00022801"/>
    </source>
</evidence>
<dbReference type="Proteomes" id="UP000027920">
    <property type="component" value="Unassembled WGS sequence"/>
</dbReference>
<evidence type="ECO:0000259" key="2">
    <source>
        <dbReference type="Pfam" id="PF07859"/>
    </source>
</evidence>
<gene>
    <name evidence="3" type="ORF">A1O9_08775</name>
</gene>
<comment type="caution">
    <text evidence="3">The sequence shown here is derived from an EMBL/GenBank/DDBJ whole genome shotgun (WGS) entry which is preliminary data.</text>
</comment>
<dbReference type="InterPro" id="IPR013094">
    <property type="entry name" value="AB_hydrolase_3"/>
</dbReference>
<evidence type="ECO:0000313" key="3">
    <source>
        <dbReference type="EMBL" id="KEF55122.1"/>
    </source>
</evidence>